<evidence type="ECO:0008006" key="6">
    <source>
        <dbReference type="Google" id="ProtNLM"/>
    </source>
</evidence>
<reference evidence="2" key="3">
    <citation type="submission" date="2023-01" db="EMBL/GenBank/DDBJ databases">
        <authorList>
            <person name="Sun Q."/>
            <person name="Evtushenko L."/>
        </authorList>
    </citation>
    <scope>NUCLEOTIDE SEQUENCE</scope>
    <source>
        <strain evidence="2">VKM B-1606</strain>
    </source>
</reference>
<feature type="compositionally biased region" description="Basic and acidic residues" evidence="1">
    <location>
        <begin position="57"/>
        <end position="66"/>
    </location>
</feature>
<sequence>MKPMILLAVGACALALAGCNGERRGYGGGYGYERSTIVVGEDYRGRRDDRRARREWEARRDADRRAQHVRRERREDAQDRRREWRERKNDWR</sequence>
<name>A0A9W6IPJ0_9HYPH</name>
<dbReference type="AlphaFoldDB" id="A0A9W6IPJ0"/>
<reference evidence="3 4" key="2">
    <citation type="submission" date="2021-01" db="EMBL/GenBank/DDBJ databases">
        <title>Genomic Encyclopedia of Type Strains, Phase IV (KMG-IV): sequencing the most valuable type-strain genomes for metagenomic binning, comparative biology and taxonomic classification.</title>
        <authorList>
            <person name="Goeker M."/>
        </authorList>
    </citation>
    <scope>NUCLEOTIDE SEQUENCE [LARGE SCALE GENOMIC DNA]</scope>
    <source>
        <strain evidence="3 4">DSM 6130</strain>
    </source>
</reference>
<evidence type="ECO:0000313" key="2">
    <source>
        <dbReference type="EMBL" id="GLK54153.1"/>
    </source>
</evidence>
<dbReference type="RefSeq" id="WP_204949514.1">
    <property type="nucleotide sequence ID" value="NZ_BSFF01000001.1"/>
</dbReference>
<feature type="region of interest" description="Disordered" evidence="1">
    <location>
        <begin position="57"/>
        <end position="92"/>
    </location>
</feature>
<evidence type="ECO:0000313" key="5">
    <source>
        <dbReference type="Proteomes" id="UP001143400"/>
    </source>
</evidence>
<dbReference type="EMBL" id="JAFBCY010000002">
    <property type="protein sequence ID" value="MBM7851096.1"/>
    <property type="molecule type" value="Genomic_DNA"/>
</dbReference>
<reference evidence="2" key="1">
    <citation type="journal article" date="2014" name="Int. J. Syst. Evol. Microbiol.">
        <title>Complete genome sequence of Corynebacterium casei LMG S-19264T (=DSM 44701T), isolated from a smear-ripened cheese.</title>
        <authorList>
            <consortium name="US DOE Joint Genome Institute (JGI-PGF)"/>
            <person name="Walter F."/>
            <person name="Albersmeier A."/>
            <person name="Kalinowski J."/>
            <person name="Ruckert C."/>
        </authorList>
    </citation>
    <scope>NUCLEOTIDE SEQUENCE</scope>
    <source>
        <strain evidence="2">VKM B-1606</strain>
    </source>
</reference>
<protein>
    <recommendedName>
        <fullName evidence="6">Lipoprotein</fullName>
    </recommendedName>
</protein>
<comment type="caution">
    <text evidence="2">The sequence shown here is derived from an EMBL/GenBank/DDBJ whole genome shotgun (WGS) entry which is preliminary data.</text>
</comment>
<accession>A0A9W6IPJ0</accession>
<evidence type="ECO:0000313" key="4">
    <source>
        <dbReference type="Proteomes" id="UP000758856"/>
    </source>
</evidence>
<proteinExistence type="predicted"/>
<dbReference type="Proteomes" id="UP001143400">
    <property type="component" value="Unassembled WGS sequence"/>
</dbReference>
<gene>
    <name evidence="2" type="ORF">GCM10008170_01720</name>
    <name evidence="3" type="ORF">JOD31_001321</name>
</gene>
<evidence type="ECO:0000256" key="1">
    <source>
        <dbReference type="SAM" id="MobiDB-lite"/>
    </source>
</evidence>
<dbReference type="EMBL" id="BSFF01000001">
    <property type="protein sequence ID" value="GLK54153.1"/>
    <property type="molecule type" value="Genomic_DNA"/>
</dbReference>
<feature type="compositionally biased region" description="Basic and acidic residues" evidence="1">
    <location>
        <begin position="72"/>
        <end position="92"/>
    </location>
</feature>
<keyword evidence="4" id="KW-1185">Reference proteome</keyword>
<organism evidence="2 5">
    <name type="scientific">Methylopila capsulata</name>
    <dbReference type="NCBI Taxonomy" id="61654"/>
    <lineage>
        <taxon>Bacteria</taxon>
        <taxon>Pseudomonadati</taxon>
        <taxon>Pseudomonadota</taxon>
        <taxon>Alphaproteobacteria</taxon>
        <taxon>Hyphomicrobiales</taxon>
        <taxon>Methylopilaceae</taxon>
        <taxon>Methylopila</taxon>
    </lineage>
</organism>
<dbReference type="PROSITE" id="PS51257">
    <property type="entry name" value="PROKAR_LIPOPROTEIN"/>
    <property type="match status" value="1"/>
</dbReference>
<dbReference type="Proteomes" id="UP000758856">
    <property type="component" value="Unassembled WGS sequence"/>
</dbReference>
<evidence type="ECO:0000313" key="3">
    <source>
        <dbReference type="EMBL" id="MBM7851096.1"/>
    </source>
</evidence>